<dbReference type="STRING" id="1802505.A3D01_04660"/>
<dbReference type="Proteomes" id="UP000177169">
    <property type="component" value="Unassembled WGS sequence"/>
</dbReference>
<sequence>MPLCTIKIPRDKYDGIPPETRDEIIISSGNQALDITLNGLRIPDSEDREIRILVSKDIPETEMSLSFTVGPNEYPDFAPDQNSFFPRAEDIHHVGMEIQSEASNSPLNVSTTKMEAWSDTTFIICSPENKDEPKFLDNLEALQEIGKYINEPRVTLVVSPAMVEGASSNERESSREAESFENVAEKISDLLAESLGLPEQKERNTEEKVAQKADSGISIEFDCLPKEGHLIPQELREYVGRKIEHYLNTHGFIRNEGDAEIWIRQGNPETNIVTSAL</sequence>
<accession>A0A1F7YYI7</accession>
<name>A0A1F7YYI7_9BACT</name>
<protein>
    <submittedName>
        <fullName evidence="1">Uncharacterized protein</fullName>
    </submittedName>
</protein>
<comment type="caution">
    <text evidence="1">The sequence shown here is derived from an EMBL/GenBank/DDBJ whole genome shotgun (WGS) entry which is preliminary data.</text>
</comment>
<evidence type="ECO:0000313" key="2">
    <source>
        <dbReference type="Proteomes" id="UP000177169"/>
    </source>
</evidence>
<dbReference type="EMBL" id="MGGR01000033">
    <property type="protein sequence ID" value="OGM32327.1"/>
    <property type="molecule type" value="Genomic_DNA"/>
</dbReference>
<evidence type="ECO:0000313" key="1">
    <source>
        <dbReference type="EMBL" id="OGM32327.1"/>
    </source>
</evidence>
<proteinExistence type="predicted"/>
<organism evidence="1 2">
    <name type="scientific">Candidatus Woesebacteria bacterium RIFCSPHIGHO2_02_FULL_39_13</name>
    <dbReference type="NCBI Taxonomy" id="1802505"/>
    <lineage>
        <taxon>Bacteria</taxon>
        <taxon>Candidatus Woeseibacteriota</taxon>
    </lineage>
</organism>
<gene>
    <name evidence="1" type="ORF">A3D01_04660</name>
</gene>
<reference evidence="1 2" key="1">
    <citation type="journal article" date="2016" name="Nat. Commun.">
        <title>Thousands of microbial genomes shed light on interconnected biogeochemical processes in an aquifer system.</title>
        <authorList>
            <person name="Anantharaman K."/>
            <person name="Brown C.T."/>
            <person name="Hug L.A."/>
            <person name="Sharon I."/>
            <person name="Castelle C.J."/>
            <person name="Probst A.J."/>
            <person name="Thomas B.C."/>
            <person name="Singh A."/>
            <person name="Wilkins M.J."/>
            <person name="Karaoz U."/>
            <person name="Brodie E.L."/>
            <person name="Williams K.H."/>
            <person name="Hubbard S.S."/>
            <person name="Banfield J.F."/>
        </authorList>
    </citation>
    <scope>NUCLEOTIDE SEQUENCE [LARGE SCALE GENOMIC DNA]</scope>
</reference>
<dbReference type="AlphaFoldDB" id="A0A1F7YYI7"/>